<feature type="transmembrane region" description="Helical" evidence="1">
    <location>
        <begin position="50"/>
        <end position="72"/>
    </location>
</feature>
<organism evidence="2 3">
    <name type="scientific">Baia soyae</name>
    <dbReference type="NCBI Taxonomy" id="1544746"/>
    <lineage>
        <taxon>Bacteria</taxon>
        <taxon>Bacillati</taxon>
        <taxon>Bacillota</taxon>
        <taxon>Bacilli</taxon>
        <taxon>Bacillales</taxon>
        <taxon>Thermoactinomycetaceae</taxon>
        <taxon>Baia</taxon>
    </lineage>
</organism>
<dbReference type="OrthoDB" id="2988102at2"/>
<gene>
    <name evidence="2" type="ORF">EDD57_12514</name>
</gene>
<dbReference type="EMBL" id="SLXV01000025">
    <property type="protein sequence ID" value="TCP66264.1"/>
    <property type="molecule type" value="Genomic_DNA"/>
</dbReference>
<evidence type="ECO:0000313" key="2">
    <source>
        <dbReference type="EMBL" id="TCP66264.1"/>
    </source>
</evidence>
<dbReference type="Proteomes" id="UP000294746">
    <property type="component" value="Unassembled WGS sequence"/>
</dbReference>
<sequence length="151" mass="16414">MSLALFLHLFGLMIWIGASVTIGVLLLSICKLDSSASRNQVLTGILKKSYMLIHPAATVVLATGFYMLFSGWQKMISQGTPKPFWLTFMQHGGTLAAVLSLVVASILSGKAIKQLAQKDAQTGMLKTYVWVTFATVLFSLVILYFAAVKPV</sequence>
<keyword evidence="1" id="KW-0812">Transmembrane</keyword>
<reference evidence="2 3" key="1">
    <citation type="submission" date="2019-03" db="EMBL/GenBank/DDBJ databases">
        <title>Genomic Encyclopedia of Type Strains, Phase IV (KMG-IV): sequencing the most valuable type-strain genomes for metagenomic binning, comparative biology and taxonomic classification.</title>
        <authorList>
            <person name="Goeker M."/>
        </authorList>
    </citation>
    <scope>NUCLEOTIDE SEQUENCE [LARGE SCALE GENOMIC DNA]</scope>
    <source>
        <strain evidence="2 3">DSM 46831</strain>
    </source>
</reference>
<dbReference type="RefSeq" id="WP_131849104.1">
    <property type="nucleotide sequence ID" value="NZ_SLXV01000025.1"/>
</dbReference>
<proteinExistence type="predicted"/>
<feature type="transmembrane region" description="Helical" evidence="1">
    <location>
        <begin position="128"/>
        <end position="147"/>
    </location>
</feature>
<evidence type="ECO:0000313" key="3">
    <source>
        <dbReference type="Proteomes" id="UP000294746"/>
    </source>
</evidence>
<feature type="transmembrane region" description="Helical" evidence="1">
    <location>
        <begin position="84"/>
        <end position="107"/>
    </location>
</feature>
<dbReference type="AlphaFoldDB" id="A0A4R2RSM4"/>
<comment type="caution">
    <text evidence="2">The sequence shown here is derived from an EMBL/GenBank/DDBJ whole genome shotgun (WGS) entry which is preliminary data.</text>
</comment>
<protein>
    <submittedName>
        <fullName evidence="2">Uncharacterized protein</fullName>
    </submittedName>
</protein>
<accession>A0A4R2RSM4</accession>
<feature type="transmembrane region" description="Helical" evidence="1">
    <location>
        <begin position="6"/>
        <end position="29"/>
    </location>
</feature>
<keyword evidence="1" id="KW-0472">Membrane</keyword>
<evidence type="ECO:0000256" key="1">
    <source>
        <dbReference type="SAM" id="Phobius"/>
    </source>
</evidence>
<keyword evidence="3" id="KW-1185">Reference proteome</keyword>
<keyword evidence="1" id="KW-1133">Transmembrane helix</keyword>
<name>A0A4R2RSM4_9BACL</name>